<dbReference type="Pfam" id="PF14322">
    <property type="entry name" value="SusD-like_3"/>
    <property type="match status" value="1"/>
</dbReference>
<dbReference type="InterPro" id="IPR011990">
    <property type="entry name" value="TPR-like_helical_dom_sf"/>
</dbReference>
<dbReference type="PROSITE" id="PS51257">
    <property type="entry name" value="PROKAR_LIPOPROTEIN"/>
    <property type="match status" value="1"/>
</dbReference>
<evidence type="ECO:0000256" key="5">
    <source>
        <dbReference type="ARBA" id="ARBA00023237"/>
    </source>
</evidence>
<feature type="domain" description="SusD-like N-terminal" evidence="8">
    <location>
        <begin position="25"/>
        <end position="229"/>
    </location>
</feature>
<feature type="domain" description="RagB/SusD" evidence="7">
    <location>
        <begin position="301"/>
        <end position="468"/>
    </location>
</feature>
<keyword evidence="3 6" id="KW-0732">Signal</keyword>
<dbReference type="SUPFAM" id="SSF48452">
    <property type="entry name" value="TPR-like"/>
    <property type="match status" value="1"/>
</dbReference>
<dbReference type="InterPro" id="IPR033985">
    <property type="entry name" value="SusD-like_N"/>
</dbReference>
<evidence type="ECO:0000256" key="6">
    <source>
        <dbReference type="SAM" id="SignalP"/>
    </source>
</evidence>
<evidence type="ECO:0000259" key="7">
    <source>
        <dbReference type="Pfam" id="PF07980"/>
    </source>
</evidence>
<proteinExistence type="inferred from homology"/>
<dbReference type="EMBL" id="DYXT01000028">
    <property type="protein sequence ID" value="HJE39076.1"/>
    <property type="molecule type" value="Genomic_DNA"/>
</dbReference>
<protein>
    <submittedName>
        <fullName evidence="9">RagB/SusD family nutrient uptake outer membrane protein</fullName>
    </submittedName>
</protein>
<name>A0A921E8W6_9BACT</name>
<dbReference type="Proteomes" id="UP000711407">
    <property type="component" value="Unassembled WGS sequence"/>
</dbReference>
<evidence type="ECO:0000256" key="4">
    <source>
        <dbReference type="ARBA" id="ARBA00023136"/>
    </source>
</evidence>
<accession>A0A921E8W6</accession>
<reference evidence="9" key="1">
    <citation type="journal article" date="2021" name="PeerJ">
        <title>Extensive microbial diversity within the chicken gut microbiome revealed by metagenomics and culture.</title>
        <authorList>
            <person name="Gilroy R."/>
            <person name="Ravi A."/>
            <person name="Getino M."/>
            <person name="Pursley I."/>
            <person name="Horton D.L."/>
            <person name="Alikhan N.F."/>
            <person name="Baker D."/>
            <person name="Gharbi K."/>
            <person name="Hall N."/>
            <person name="Watson M."/>
            <person name="Adriaenssens E.M."/>
            <person name="Foster-Nyarko E."/>
            <person name="Jarju S."/>
            <person name="Secka A."/>
            <person name="Antonio M."/>
            <person name="Oren A."/>
            <person name="Chaudhuri R.R."/>
            <person name="La Ragione R."/>
            <person name="Hildebrand F."/>
            <person name="Pallen M.J."/>
        </authorList>
    </citation>
    <scope>NUCLEOTIDE SEQUENCE</scope>
    <source>
        <strain evidence="9">4100</strain>
    </source>
</reference>
<evidence type="ECO:0000313" key="9">
    <source>
        <dbReference type="EMBL" id="HJE39076.1"/>
    </source>
</evidence>
<keyword evidence="5" id="KW-0998">Cell outer membrane</keyword>
<dbReference type="InterPro" id="IPR012944">
    <property type="entry name" value="SusD_RagB_dom"/>
</dbReference>
<evidence type="ECO:0000313" key="10">
    <source>
        <dbReference type="Proteomes" id="UP000711407"/>
    </source>
</evidence>
<evidence type="ECO:0000256" key="1">
    <source>
        <dbReference type="ARBA" id="ARBA00004442"/>
    </source>
</evidence>
<feature type="signal peptide" evidence="6">
    <location>
        <begin position="1"/>
        <end position="21"/>
    </location>
</feature>
<dbReference type="GO" id="GO:0009279">
    <property type="term" value="C:cell outer membrane"/>
    <property type="evidence" value="ECO:0007669"/>
    <property type="project" value="UniProtKB-SubCell"/>
</dbReference>
<evidence type="ECO:0000256" key="2">
    <source>
        <dbReference type="ARBA" id="ARBA00006275"/>
    </source>
</evidence>
<keyword evidence="4" id="KW-0472">Membrane</keyword>
<comment type="caution">
    <text evidence="9">The sequence shown here is derived from an EMBL/GenBank/DDBJ whole genome shotgun (WGS) entry which is preliminary data.</text>
</comment>
<evidence type="ECO:0000256" key="3">
    <source>
        <dbReference type="ARBA" id="ARBA00022729"/>
    </source>
</evidence>
<sequence length="499" mass="56718">MKSINKIIIAVATLAMTTAMTSCNYLEIEPENSVPEESVDFTKTEDMYQPVSGVYAAIRTKGMHWIINLMSVVRDGDVWSGRVDDQADLLTIGRKYEYNNSFWGFNEMWTQYYGIIKVANAALVSLDSYAQYITSDADMQKYRSYRGEVLILRSYAYYRLCQYFGDVTILDSNSQTDMRRSTRNVVYQYVLRDLDEAARECADSRPDQMEHIGAVTRWTAKALAAKIYLNMGNYSMVETLTGEIINSGKFDLYPDFYQLFKIPGKLCEESLFECQATDFGMGSGDYVGVDQFFNCAGPNISNQDTELKSTEGWNFIGYEKSFRDWAYGRGETIRATTSFLNAGETQPSGDLIGRNGNPDNTDCWNGKFYVPLSQFTPGRTTYGNNNNVRILRFADVLLMNAEALVRQGKDGDTPFNRVRIRAKMPTISGVTVEQILDERRMELCCEWGERYNDLVRTGMAGSVLGPNGWTEAKTYFPIPFQQKDLAPDLNDEPYTELIY</sequence>
<dbReference type="Gene3D" id="1.25.40.390">
    <property type="match status" value="1"/>
</dbReference>
<dbReference type="Pfam" id="PF07980">
    <property type="entry name" value="SusD_RagB"/>
    <property type="match status" value="1"/>
</dbReference>
<evidence type="ECO:0000259" key="8">
    <source>
        <dbReference type="Pfam" id="PF14322"/>
    </source>
</evidence>
<gene>
    <name evidence="9" type="ORF">K8V47_04890</name>
</gene>
<dbReference type="AlphaFoldDB" id="A0A921E8W6"/>
<feature type="chain" id="PRO_5037228805" evidence="6">
    <location>
        <begin position="22"/>
        <end position="499"/>
    </location>
</feature>
<organism evidence="9 10">
    <name type="scientific">Candidatus Amulumruptor caecigallinarius</name>
    <dbReference type="NCBI Taxonomy" id="2109911"/>
    <lineage>
        <taxon>Bacteria</taxon>
        <taxon>Pseudomonadati</taxon>
        <taxon>Bacteroidota</taxon>
        <taxon>Bacteroidia</taxon>
        <taxon>Bacteroidales</taxon>
        <taxon>Muribaculaceae</taxon>
        <taxon>Candidatus Amulumruptor</taxon>
    </lineage>
</organism>
<reference evidence="9" key="2">
    <citation type="submission" date="2021-09" db="EMBL/GenBank/DDBJ databases">
        <authorList>
            <person name="Gilroy R."/>
        </authorList>
    </citation>
    <scope>NUCLEOTIDE SEQUENCE</scope>
    <source>
        <strain evidence="9">4100</strain>
    </source>
</reference>
<comment type="similarity">
    <text evidence="2">Belongs to the SusD family.</text>
</comment>
<comment type="subcellular location">
    <subcellularLocation>
        <location evidence="1">Cell outer membrane</location>
    </subcellularLocation>
</comment>